<dbReference type="Proteomes" id="UP000324760">
    <property type="component" value="Chromosome"/>
</dbReference>
<keyword evidence="1" id="KW-0997">Cell inner membrane</keyword>
<dbReference type="EMBL" id="CP043869">
    <property type="protein sequence ID" value="QEQ95557.1"/>
    <property type="molecule type" value="Genomic_DNA"/>
</dbReference>
<dbReference type="Pfam" id="PF04608">
    <property type="entry name" value="PgpA"/>
    <property type="match status" value="1"/>
</dbReference>
<keyword evidence="2" id="KW-1133">Transmembrane helix</keyword>
<evidence type="ECO:0000313" key="5">
    <source>
        <dbReference type="Proteomes" id="UP000324760"/>
    </source>
</evidence>
<comment type="function">
    <text evidence="1">Lipid phosphatase which dephosphorylates phosphatidylglycerophosphate (PGP) to phosphatidylglycerol (PG).</text>
</comment>
<accession>A0A5P1R7I1</accession>
<proteinExistence type="predicted"/>
<organism evidence="4 5">
    <name type="scientific">Neptunomonas concharum</name>
    <dbReference type="NCBI Taxonomy" id="1031538"/>
    <lineage>
        <taxon>Bacteria</taxon>
        <taxon>Pseudomonadati</taxon>
        <taxon>Pseudomonadota</taxon>
        <taxon>Gammaproteobacteria</taxon>
        <taxon>Oceanospirillales</taxon>
        <taxon>Oceanospirillaceae</taxon>
        <taxon>Neptunomonas</taxon>
    </lineage>
</organism>
<keyword evidence="1" id="KW-0378">Hydrolase</keyword>
<dbReference type="InterPro" id="IPR036681">
    <property type="entry name" value="PgpA-like_sf"/>
</dbReference>
<dbReference type="PANTHER" id="PTHR36305:SF1">
    <property type="entry name" value="PHOSPHATIDYLGLYCEROPHOSPHATASE A"/>
    <property type="match status" value="1"/>
</dbReference>
<keyword evidence="1" id="KW-0479">Metal-binding</keyword>
<dbReference type="GO" id="GO:0006655">
    <property type="term" value="P:phosphatidylglycerol biosynthetic process"/>
    <property type="evidence" value="ECO:0007669"/>
    <property type="project" value="UniProtKB-UniPathway"/>
</dbReference>
<gene>
    <name evidence="4" type="ORF">F0U83_01910</name>
</gene>
<evidence type="ECO:0000256" key="1">
    <source>
        <dbReference type="PIRNR" id="PIRNR006162"/>
    </source>
</evidence>
<keyword evidence="5" id="KW-1185">Reference proteome</keyword>
<evidence type="ECO:0000313" key="4">
    <source>
        <dbReference type="EMBL" id="QEQ95557.1"/>
    </source>
</evidence>
<comment type="cofactor">
    <cofactor evidence="1">
        <name>Mg(2+)</name>
        <dbReference type="ChEBI" id="CHEBI:18420"/>
    </cofactor>
</comment>
<dbReference type="UniPathway" id="UPA00084">
    <property type="reaction ID" value="UER00504"/>
</dbReference>
<comment type="pathway">
    <text evidence="1">Phospholipid metabolism; phosphatidylglycerol biosynthesis; phosphatidylglycerol from CDP-diacylglycerol: step 2/2.</text>
</comment>
<dbReference type="SUPFAM" id="SSF101307">
    <property type="entry name" value="YutG-like"/>
    <property type="match status" value="1"/>
</dbReference>
<feature type="domain" description="YutG/PgpA" evidence="3">
    <location>
        <begin position="16"/>
        <end position="153"/>
    </location>
</feature>
<keyword evidence="1" id="KW-1208">Phospholipid metabolism</keyword>
<keyword evidence="1" id="KW-1003">Cell membrane</keyword>
<dbReference type="EC" id="3.1.3.27" evidence="1"/>
<dbReference type="PIRSF" id="PIRSF006162">
    <property type="entry name" value="PgpA"/>
    <property type="match status" value="1"/>
</dbReference>
<protein>
    <recommendedName>
        <fullName evidence="1">Phosphatidylglycerophosphatase A</fullName>
        <ecNumber evidence="1">3.1.3.27</ecNumber>
    </recommendedName>
    <alternativeName>
        <fullName evidence="1">Phosphatidylglycerolphosphate phosphatase A</fullName>
    </alternativeName>
</protein>
<comment type="subcellular location">
    <subcellularLocation>
        <location evidence="1">Cell inner membrane</location>
        <topology evidence="1">Multi-pass membrane protein</topology>
    </subcellularLocation>
</comment>
<dbReference type="OrthoDB" id="9804091at2"/>
<dbReference type="GO" id="GO:0009395">
    <property type="term" value="P:phospholipid catabolic process"/>
    <property type="evidence" value="ECO:0007669"/>
    <property type="project" value="UniProtKB-KW"/>
</dbReference>
<dbReference type="RefSeq" id="WP_138986261.1">
    <property type="nucleotide sequence ID" value="NZ_CP043869.1"/>
</dbReference>
<keyword evidence="1 2" id="KW-0472">Membrane</keyword>
<feature type="transmembrane region" description="Helical" evidence="2">
    <location>
        <begin position="91"/>
        <end position="114"/>
    </location>
</feature>
<dbReference type="KEGG" id="ncu:F0U83_01910"/>
<keyword evidence="1" id="KW-0442">Lipid degradation</keyword>
<feature type="transmembrane region" description="Helical" evidence="2">
    <location>
        <begin position="52"/>
        <end position="71"/>
    </location>
</feature>
<comment type="catalytic activity">
    <reaction evidence="1">
        <text>a 1,2-diacyl-sn-glycero-3-phospho-(1'-sn-glycero-3'-phosphate) + H2O = a 1,2-diacyl-sn-glycero-3-phospho-(1'-sn-glycerol) + phosphate</text>
        <dbReference type="Rhea" id="RHEA:33751"/>
        <dbReference type="ChEBI" id="CHEBI:15377"/>
        <dbReference type="ChEBI" id="CHEBI:43474"/>
        <dbReference type="ChEBI" id="CHEBI:60110"/>
        <dbReference type="ChEBI" id="CHEBI:64716"/>
        <dbReference type="EC" id="3.1.3.27"/>
    </reaction>
</comment>
<evidence type="ECO:0000256" key="2">
    <source>
        <dbReference type="SAM" id="Phobius"/>
    </source>
</evidence>
<keyword evidence="1" id="KW-0595">Phospholipid degradation</keyword>
<dbReference type="InterPro" id="IPR026037">
    <property type="entry name" value="PgpA"/>
</dbReference>
<dbReference type="GO" id="GO:0046872">
    <property type="term" value="F:metal ion binding"/>
    <property type="evidence" value="ECO:0007669"/>
    <property type="project" value="UniProtKB-KW"/>
</dbReference>
<dbReference type="PANTHER" id="PTHR36305">
    <property type="entry name" value="PHOSPHATIDYLGLYCEROPHOSPHATASE A"/>
    <property type="match status" value="1"/>
</dbReference>
<dbReference type="CDD" id="cd06971">
    <property type="entry name" value="PgpA"/>
    <property type="match status" value="1"/>
</dbReference>
<dbReference type="InterPro" id="IPR007686">
    <property type="entry name" value="YutG/PgpA"/>
</dbReference>
<sequence>MTRLARPSLKNPIHLLAFGLGSGIAPKAPGTFGTLAAVPIFLLISSLSLSEYLFVVVFTSVIGVYLCGQTAKDLDVHDHPGIVWDEFVGFWIAMIAIPVSLWTLLAGFALFRLFDIWKPWPIKWVDRQVAGGLGIMLDDILAGLMALGSLHLLIALLA</sequence>
<dbReference type="AlphaFoldDB" id="A0A5P1R7I1"/>
<dbReference type="GO" id="GO:0005886">
    <property type="term" value="C:plasma membrane"/>
    <property type="evidence" value="ECO:0007669"/>
    <property type="project" value="UniProtKB-SubCell"/>
</dbReference>
<reference evidence="4 5" key="1">
    <citation type="journal article" date="2019" name="Biochem. Eng. J.">
        <title>Metabolic engineering of the marine bacteria Neptunomonas concharum for the production of acetoin and meso-2,3-butanediol from acetate.</title>
        <authorList>
            <person name="Li W."/>
            <person name="Pu N."/>
            <person name="Liu C.-X."/>
            <person name="Yuan Q.-P."/>
            <person name="Li Z.-J."/>
        </authorList>
    </citation>
    <scope>NUCLEOTIDE SEQUENCE [LARGE SCALE GENOMIC DNA]</scope>
    <source>
        <strain evidence="4 5">JCM17730</strain>
    </source>
</reference>
<dbReference type="GO" id="GO:0008962">
    <property type="term" value="F:phosphatidylglycerophosphatase activity"/>
    <property type="evidence" value="ECO:0007669"/>
    <property type="project" value="UniProtKB-EC"/>
</dbReference>
<feature type="transmembrane region" description="Helical" evidence="2">
    <location>
        <begin position="135"/>
        <end position="157"/>
    </location>
</feature>
<name>A0A5P1R7I1_9GAMM</name>
<keyword evidence="1" id="KW-0443">Lipid metabolism</keyword>
<keyword evidence="1" id="KW-0460">Magnesium</keyword>
<evidence type="ECO:0000259" key="3">
    <source>
        <dbReference type="Pfam" id="PF04608"/>
    </source>
</evidence>
<keyword evidence="1 2" id="KW-0812">Transmembrane</keyword>